<organism evidence="3">
    <name type="scientific">Anisakis simplex</name>
    <name type="common">Herring worm</name>
    <dbReference type="NCBI Taxonomy" id="6269"/>
    <lineage>
        <taxon>Eukaryota</taxon>
        <taxon>Metazoa</taxon>
        <taxon>Ecdysozoa</taxon>
        <taxon>Nematoda</taxon>
        <taxon>Chromadorea</taxon>
        <taxon>Rhabditida</taxon>
        <taxon>Spirurina</taxon>
        <taxon>Ascaridomorpha</taxon>
        <taxon>Ascaridoidea</taxon>
        <taxon>Anisakidae</taxon>
        <taxon>Anisakis</taxon>
        <taxon>Anisakis simplex complex</taxon>
    </lineage>
</organism>
<dbReference type="AlphaFoldDB" id="A0A0M3J5B2"/>
<protein>
    <submittedName>
        <fullName evidence="3">Secreted protein</fullName>
    </submittedName>
</protein>
<reference evidence="3" key="1">
    <citation type="submission" date="2017-02" db="UniProtKB">
        <authorList>
            <consortium name="WormBaseParasite"/>
        </authorList>
    </citation>
    <scope>IDENTIFICATION</scope>
</reference>
<evidence type="ECO:0000313" key="2">
    <source>
        <dbReference type="Proteomes" id="UP000267096"/>
    </source>
</evidence>
<name>A0A0M3J5B2_ANISI</name>
<sequence>MQGSSSSGSDTAGQCACGSYGRCTPLRLMHTPKHLCSLRLILATQLSSSGIWSGSGQLTVKDSLEATLRVGVCRCTVKMMNRRIEKPREYYQ</sequence>
<dbReference type="EMBL" id="UYRR01003566">
    <property type="protein sequence ID" value="VDK20201.1"/>
    <property type="molecule type" value="Genomic_DNA"/>
</dbReference>
<evidence type="ECO:0000313" key="3">
    <source>
        <dbReference type="WBParaSite" id="ASIM_0000274201-mRNA-1"/>
    </source>
</evidence>
<gene>
    <name evidence="1" type="ORF">ASIM_LOCUS2595</name>
</gene>
<proteinExistence type="predicted"/>
<dbReference type="Proteomes" id="UP000267096">
    <property type="component" value="Unassembled WGS sequence"/>
</dbReference>
<reference evidence="1 2" key="2">
    <citation type="submission" date="2018-11" db="EMBL/GenBank/DDBJ databases">
        <authorList>
            <consortium name="Pathogen Informatics"/>
        </authorList>
    </citation>
    <scope>NUCLEOTIDE SEQUENCE [LARGE SCALE GENOMIC DNA]</scope>
</reference>
<dbReference type="WBParaSite" id="ASIM_0000274201-mRNA-1">
    <property type="protein sequence ID" value="ASIM_0000274201-mRNA-1"/>
    <property type="gene ID" value="ASIM_0000274201"/>
</dbReference>
<accession>A0A0M3J5B2</accession>
<evidence type="ECO:0000313" key="1">
    <source>
        <dbReference type="EMBL" id="VDK20201.1"/>
    </source>
</evidence>
<keyword evidence="2" id="KW-1185">Reference proteome</keyword>